<evidence type="ECO:0000256" key="5">
    <source>
        <dbReference type="ARBA" id="ARBA00023134"/>
    </source>
</evidence>
<dbReference type="PRINTS" id="PR00328">
    <property type="entry name" value="SAR1GTPBP"/>
</dbReference>
<accession>A0A9L0K0K8</accession>
<feature type="binding site" evidence="6">
    <location>
        <position position="198"/>
    </location>
    <ligand>
        <name>GTP</name>
        <dbReference type="ChEBI" id="CHEBI:37565"/>
    </ligand>
</feature>
<dbReference type="GeneTree" id="ENSGT00940000159657"/>
<dbReference type="SMART" id="SM00175">
    <property type="entry name" value="RAB"/>
    <property type="match status" value="1"/>
</dbReference>
<proteinExistence type="inferred from homology"/>
<organism evidence="8 9">
    <name type="scientific">Equus asinus</name>
    <name type="common">Donkey</name>
    <name type="synonym">Equus africanus asinus</name>
    <dbReference type="NCBI Taxonomy" id="9793"/>
    <lineage>
        <taxon>Eukaryota</taxon>
        <taxon>Metazoa</taxon>
        <taxon>Chordata</taxon>
        <taxon>Craniata</taxon>
        <taxon>Vertebrata</taxon>
        <taxon>Euteleostomi</taxon>
        <taxon>Mammalia</taxon>
        <taxon>Eutheria</taxon>
        <taxon>Laurasiatheria</taxon>
        <taxon>Perissodactyla</taxon>
        <taxon>Equidae</taxon>
        <taxon>Equus</taxon>
    </lineage>
</organism>
<comment type="subcellular location">
    <subcellularLocation>
        <location evidence="1">Late endosome membrane</location>
    </subcellularLocation>
    <subcellularLocation>
        <location evidence="2">Lysosome membrane</location>
    </subcellularLocation>
</comment>
<reference evidence="8" key="3">
    <citation type="submission" date="2025-09" db="UniProtKB">
        <authorList>
            <consortium name="Ensembl"/>
        </authorList>
    </citation>
    <scope>IDENTIFICATION</scope>
</reference>
<dbReference type="PANTHER" id="PTHR45732:SF4">
    <property type="entry name" value="ADP-RIBOSYLATION FACTOR-LIKE PROTEIN 8A"/>
    <property type="match status" value="1"/>
</dbReference>
<name>A0A9L0K0K8_EQUAS</name>
<comment type="similarity">
    <text evidence="3">Belongs to the small GTPase superfamily. Arf family.</text>
</comment>
<keyword evidence="5 6" id="KW-0342">GTP-binding</keyword>
<dbReference type="InterPro" id="IPR005225">
    <property type="entry name" value="Small_GTP-bd"/>
</dbReference>
<reference evidence="8" key="2">
    <citation type="submission" date="2025-08" db="UniProtKB">
        <authorList>
            <consortium name="Ensembl"/>
        </authorList>
    </citation>
    <scope>IDENTIFICATION</scope>
</reference>
<keyword evidence="7" id="KW-0460">Magnesium</keyword>
<dbReference type="GO" id="GO:0031902">
    <property type="term" value="C:late endosome membrane"/>
    <property type="evidence" value="ECO:0007669"/>
    <property type="project" value="UniProtKB-SubCell"/>
</dbReference>
<evidence type="ECO:0000256" key="4">
    <source>
        <dbReference type="ARBA" id="ARBA00022741"/>
    </source>
</evidence>
<sequence length="310" mass="33622">MHCILGVADLPSPDFDWNIYCGFESPSAPLEIPVPFPGPARGSCAGGGGASAPLQTKLGSGFYSAEAGETSGLGERSYHCLLPPRSAPGRGAHLAPGRGAHLGGLRPPCWKARDAQERPLAPGTPKKPWPGLHLTLTASCTPPSGTARRGPVDFCPFSNSGSSFQSGQFNEDMIPTVGFNMRKITKGNVTIKLWDIGGQPRFRSMWERYCRGVSAIVYMVDAADQEKIEASKNELHNLLDKPQLQGIPVLVLGNKRDLPGALDEKELIEKMNLSAIQDREICCYSISCKEKDNIDITLQWLIQHSKSRRS</sequence>
<dbReference type="InterPro" id="IPR044154">
    <property type="entry name" value="Arl8a/8b"/>
</dbReference>
<evidence type="ECO:0000313" key="8">
    <source>
        <dbReference type="Ensembl" id="ENSEASP00005054880.1"/>
    </source>
</evidence>
<dbReference type="Ensembl" id="ENSEAST00005059446.1">
    <property type="protein sequence ID" value="ENSEASP00005054880.1"/>
    <property type="gene ID" value="ENSEASG00005025203.1"/>
</dbReference>
<evidence type="ECO:0000256" key="3">
    <source>
        <dbReference type="ARBA" id="ARBA00010290"/>
    </source>
</evidence>
<dbReference type="NCBIfam" id="TIGR00231">
    <property type="entry name" value="small_GTP"/>
    <property type="match status" value="1"/>
</dbReference>
<dbReference type="Gene3D" id="3.40.50.300">
    <property type="entry name" value="P-loop containing nucleotide triphosphate hydrolases"/>
    <property type="match status" value="1"/>
</dbReference>
<dbReference type="InterPro" id="IPR006689">
    <property type="entry name" value="Small_GTPase_ARF/SAR"/>
</dbReference>
<dbReference type="GO" id="GO:0005525">
    <property type="term" value="F:GTP binding"/>
    <property type="evidence" value="ECO:0007669"/>
    <property type="project" value="UniProtKB-KW"/>
</dbReference>
<dbReference type="SMART" id="SM00178">
    <property type="entry name" value="SAR"/>
    <property type="match status" value="1"/>
</dbReference>
<dbReference type="GO" id="GO:0003924">
    <property type="term" value="F:GTPase activity"/>
    <property type="evidence" value="ECO:0007669"/>
    <property type="project" value="InterPro"/>
</dbReference>
<dbReference type="PANTHER" id="PTHR45732">
    <property type="entry name" value="ADP-RIBOSYLATION FACTOR-LIKE PROTEIN 8"/>
    <property type="match status" value="1"/>
</dbReference>
<dbReference type="CDD" id="cd04159">
    <property type="entry name" value="Arl10_like"/>
    <property type="match status" value="1"/>
</dbReference>
<evidence type="ECO:0000256" key="2">
    <source>
        <dbReference type="ARBA" id="ARBA00004656"/>
    </source>
</evidence>
<reference evidence="8 9" key="1">
    <citation type="journal article" date="2020" name="Nat. Commun.">
        <title>Donkey genomes provide new insights into domestication and selection for coat color.</title>
        <authorList>
            <person name="Wang"/>
            <person name="C."/>
            <person name="Li"/>
            <person name="H."/>
            <person name="Guo"/>
            <person name="Y."/>
            <person name="Huang"/>
            <person name="J."/>
            <person name="Sun"/>
            <person name="Y."/>
            <person name="Min"/>
            <person name="J."/>
            <person name="Wang"/>
            <person name="J."/>
            <person name="Fang"/>
            <person name="X."/>
            <person name="Zhao"/>
            <person name="Z."/>
            <person name="Wang"/>
            <person name="S."/>
            <person name="Zhang"/>
            <person name="Y."/>
            <person name="Liu"/>
            <person name="Q."/>
            <person name="Jiang"/>
            <person name="Q."/>
            <person name="Wang"/>
            <person name="X."/>
            <person name="Guo"/>
            <person name="Y."/>
            <person name="Yang"/>
            <person name="C."/>
            <person name="Wang"/>
            <person name="Y."/>
            <person name="Tian"/>
            <person name="F."/>
            <person name="Zhuang"/>
            <person name="G."/>
            <person name="Fan"/>
            <person name="Y."/>
            <person name="Gao"/>
            <person name="Q."/>
            <person name="Li"/>
            <person name="Y."/>
            <person name="Ju"/>
            <person name="Z."/>
            <person name="Li"/>
            <person name="J."/>
            <person name="Li"/>
            <person name="R."/>
            <person name="Hou"/>
            <person name="M."/>
            <person name="Yang"/>
            <person name="G."/>
            <person name="Liu"/>
            <person name="G."/>
            <person name="Liu"/>
            <person name="W."/>
            <person name="Guo"/>
            <person name="J."/>
            <person name="Pan"/>
            <person name="S."/>
            <person name="Fan"/>
            <person name="G."/>
            <person name="Zhang"/>
            <person name="W."/>
            <person name="Zhang"/>
            <person name="R."/>
            <person name="Yu"/>
            <person name="J."/>
            <person name="Zhang"/>
            <person name="X."/>
            <person name="Yin"/>
            <person name="Q."/>
            <person name="Ji"/>
            <person name="C."/>
            <person name="Jin"/>
            <person name="Y."/>
            <person name="Yue"/>
            <person name="G."/>
            <person name="Liu"/>
            <person name="M."/>
            <person name="Xu"/>
            <person name="J."/>
            <person name="Liu"/>
            <person name="S."/>
            <person name="Jordana"/>
            <person name="J."/>
            <person name="Noce"/>
            <person name="A."/>
            <person name="Amills"/>
            <person name="M."/>
            <person name="Wu"/>
            <person name="D.D."/>
            <person name="Li"/>
            <person name="S."/>
            <person name="Zhou"/>
            <person name="X. and Zhong"/>
            <person name="J."/>
        </authorList>
    </citation>
    <scope>NUCLEOTIDE SEQUENCE [LARGE SCALE GENOMIC DNA]</scope>
</reference>
<dbReference type="InterPro" id="IPR027417">
    <property type="entry name" value="P-loop_NTPase"/>
</dbReference>
<dbReference type="Pfam" id="PF00025">
    <property type="entry name" value="Arf"/>
    <property type="match status" value="1"/>
</dbReference>
<dbReference type="SMART" id="SM00177">
    <property type="entry name" value="ARF"/>
    <property type="match status" value="1"/>
</dbReference>
<dbReference type="GO" id="GO:0005765">
    <property type="term" value="C:lysosomal membrane"/>
    <property type="evidence" value="ECO:0007669"/>
    <property type="project" value="UniProtKB-SubCell"/>
</dbReference>
<feature type="binding site" evidence="7">
    <location>
        <position position="176"/>
    </location>
    <ligand>
        <name>Mg(2+)</name>
        <dbReference type="ChEBI" id="CHEBI:18420"/>
    </ligand>
</feature>
<dbReference type="GO" id="GO:0008089">
    <property type="term" value="P:anterograde axonal transport"/>
    <property type="evidence" value="ECO:0007669"/>
    <property type="project" value="TreeGrafter"/>
</dbReference>
<evidence type="ECO:0000256" key="6">
    <source>
        <dbReference type="PIRSR" id="PIRSR606689-1"/>
    </source>
</evidence>
<dbReference type="GO" id="GO:0046872">
    <property type="term" value="F:metal ion binding"/>
    <property type="evidence" value="ECO:0007669"/>
    <property type="project" value="UniProtKB-KW"/>
</dbReference>
<dbReference type="GO" id="GO:1904115">
    <property type="term" value="C:axon cytoplasm"/>
    <property type="evidence" value="ECO:0007669"/>
    <property type="project" value="GOC"/>
</dbReference>
<gene>
    <name evidence="8" type="primary">ARL8A</name>
</gene>
<dbReference type="Proteomes" id="UP000694387">
    <property type="component" value="Chromosome 30"/>
</dbReference>
<dbReference type="GO" id="GO:0015031">
    <property type="term" value="P:protein transport"/>
    <property type="evidence" value="ECO:0007669"/>
    <property type="project" value="InterPro"/>
</dbReference>
<keyword evidence="9" id="KW-1185">Reference proteome</keyword>
<evidence type="ECO:0000256" key="7">
    <source>
        <dbReference type="PIRSR" id="PIRSR606689-2"/>
    </source>
</evidence>
<evidence type="ECO:0000256" key="1">
    <source>
        <dbReference type="ARBA" id="ARBA00004414"/>
    </source>
</evidence>
<dbReference type="PROSITE" id="PS51417">
    <property type="entry name" value="ARF"/>
    <property type="match status" value="1"/>
</dbReference>
<evidence type="ECO:0000313" key="9">
    <source>
        <dbReference type="Proteomes" id="UP000694387"/>
    </source>
</evidence>
<protein>
    <submittedName>
        <fullName evidence="8">ARF like GTPase 8A</fullName>
    </submittedName>
</protein>
<dbReference type="AlphaFoldDB" id="A0A9L0K0K8"/>
<dbReference type="SUPFAM" id="SSF52540">
    <property type="entry name" value="P-loop containing nucleoside triphosphate hydrolases"/>
    <property type="match status" value="1"/>
</dbReference>
<keyword evidence="7" id="KW-0479">Metal-binding</keyword>
<keyword evidence="4 6" id="KW-0547">Nucleotide-binding</keyword>
<feature type="binding site" evidence="6">
    <location>
        <begin position="254"/>
        <end position="257"/>
    </location>
    <ligand>
        <name>GTP</name>
        <dbReference type="ChEBI" id="CHEBI:37565"/>
    </ligand>
</feature>